<reference evidence="2 3" key="1">
    <citation type="submission" date="2022-10" db="EMBL/GenBank/DDBJ databases">
        <title>Aestuariibacter sp. AA17 isolated from Montipora capitata coral fragment.</title>
        <authorList>
            <person name="Emsley S.A."/>
            <person name="Pfannmuller K.M."/>
            <person name="Loughran R.M."/>
            <person name="Shlafstein M."/>
            <person name="Papke E."/>
            <person name="Saw J.H."/>
            <person name="Ushijima B."/>
            <person name="Videau P."/>
        </authorList>
    </citation>
    <scope>NUCLEOTIDE SEQUENCE [LARGE SCALE GENOMIC DNA]</scope>
    <source>
        <strain evidence="2 3">AA17</strain>
    </source>
</reference>
<dbReference type="Pfam" id="PF04338">
    <property type="entry name" value="DUF481"/>
    <property type="match status" value="1"/>
</dbReference>
<organism evidence="2 3">
    <name type="scientific">Fluctibacter corallii</name>
    <dbReference type="NCBI Taxonomy" id="2984329"/>
    <lineage>
        <taxon>Bacteria</taxon>
        <taxon>Pseudomonadati</taxon>
        <taxon>Pseudomonadota</taxon>
        <taxon>Gammaproteobacteria</taxon>
        <taxon>Alteromonadales</taxon>
        <taxon>Alteromonadaceae</taxon>
        <taxon>Fluctibacter</taxon>
    </lineage>
</organism>
<name>A0ABT3A476_9ALTE</name>
<evidence type="ECO:0000313" key="2">
    <source>
        <dbReference type="EMBL" id="MCV2883466.1"/>
    </source>
</evidence>
<feature type="chain" id="PRO_5046270945" evidence="1">
    <location>
        <begin position="20"/>
        <end position="248"/>
    </location>
</feature>
<dbReference type="RefSeq" id="WP_263710664.1">
    <property type="nucleotide sequence ID" value="NZ_JAOWKX010000001.1"/>
</dbReference>
<proteinExistence type="predicted"/>
<sequence length="248" mass="27830">MKFALFSLLPLVFVPHVLAQSSEESKPLTLDGEFGLIVTTGNTETTSFKTKLSSHHELESWSNDYIAEALYKQENIENDDGEEESQTSAQKIFLSAQGNYKLDNPEYRLFGFSSYEDDRFSSFKYQATIASGWSHKVWDDEYGKFEYSIGPGYSIAETNEGESANSIIARGALDYRWKISETATFRQQFSTEVGADNTKSKSETSVSAQINGGLAMKVSLTMDHNSDVDEDKEHLDTQTAVTVVYNFF</sequence>
<feature type="signal peptide" evidence="1">
    <location>
        <begin position="1"/>
        <end position="19"/>
    </location>
</feature>
<protein>
    <submittedName>
        <fullName evidence="2">DUF481 domain-containing protein</fullName>
    </submittedName>
</protein>
<keyword evidence="1" id="KW-0732">Signal</keyword>
<keyword evidence="3" id="KW-1185">Reference proteome</keyword>
<evidence type="ECO:0000256" key="1">
    <source>
        <dbReference type="SAM" id="SignalP"/>
    </source>
</evidence>
<dbReference type="EMBL" id="JAOWKX010000001">
    <property type="protein sequence ID" value="MCV2883466.1"/>
    <property type="molecule type" value="Genomic_DNA"/>
</dbReference>
<evidence type="ECO:0000313" key="3">
    <source>
        <dbReference type="Proteomes" id="UP001652504"/>
    </source>
</evidence>
<accession>A0ABT3A476</accession>
<comment type="caution">
    <text evidence="2">The sequence shown here is derived from an EMBL/GenBank/DDBJ whole genome shotgun (WGS) entry which is preliminary data.</text>
</comment>
<gene>
    <name evidence="2" type="ORF">OE749_01985</name>
</gene>
<dbReference type="InterPro" id="IPR007433">
    <property type="entry name" value="DUF481"/>
</dbReference>
<dbReference type="Proteomes" id="UP001652504">
    <property type="component" value="Unassembled WGS sequence"/>
</dbReference>